<keyword evidence="2" id="KW-1185">Reference proteome</keyword>
<protein>
    <submittedName>
        <fullName evidence="1">Uncharacterized protein</fullName>
    </submittedName>
</protein>
<reference evidence="1" key="1">
    <citation type="submission" date="2022-11" db="EMBL/GenBank/DDBJ databases">
        <title>Isolation and characterization of PLA-degrading bacterium Massilia sp. from Antarctic soil.</title>
        <authorList>
            <person name="Sato K."/>
            <person name="Gomez-Fuentes C."/>
            <person name="Ahmad S.A."/>
            <person name="Zulkharnain A."/>
        </authorList>
    </citation>
    <scope>NUCLEOTIDE SEQUENCE</scope>
    <source>
        <strain evidence="1">N-3</strain>
    </source>
</reference>
<accession>A0ABM8CAA5</accession>
<name>A0ABM8CAA5_9BURK</name>
<evidence type="ECO:0000313" key="2">
    <source>
        <dbReference type="Proteomes" id="UP001163336"/>
    </source>
</evidence>
<organism evidence="1 2">
    <name type="scientific">Massilia varians</name>
    <dbReference type="NCBI Taxonomy" id="457921"/>
    <lineage>
        <taxon>Bacteria</taxon>
        <taxon>Pseudomonadati</taxon>
        <taxon>Pseudomonadota</taxon>
        <taxon>Betaproteobacteria</taxon>
        <taxon>Burkholderiales</taxon>
        <taxon>Oxalobacteraceae</taxon>
        <taxon>Telluria group</taxon>
        <taxon>Massilia</taxon>
    </lineage>
</organism>
<dbReference type="EMBL" id="AP026966">
    <property type="protein sequence ID" value="BDT60208.1"/>
    <property type="molecule type" value="Genomic_DNA"/>
</dbReference>
<proteinExistence type="predicted"/>
<evidence type="ECO:0000313" key="1">
    <source>
        <dbReference type="EMBL" id="BDT60208.1"/>
    </source>
</evidence>
<gene>
    <name evidence="1" type="ORF">MasN3_37020</name>
</gene>
<sequence length="142" mass="15114">MLPNTKPASYQKSGSWPADANTCAKVVDTAESSVRIFLSHARKALLGATVVVHAWVEPYCAAADVVATTLDAPWPSSDPAGARVNAVDFSGAQVRVHLPACSDGFHPYGSADIVQAADFTAERVVSILDQWSHRIYSVELCS</sequence>
<dbReference type="Proteomes" id="UP001163336">
    <property type="component" value="Chromosome"/>
</dbReference>